<dbReference type="PANTHER" id="PTHR42748:SF7">
    <property type="entry name" value="NMRA LIKE REDOX SENSOR 1-RELATED"/>
    <property type="match status" value="1"/>
</dbReference>
<dbReference type="InterPro" id="IPR051164">
    <property type="entry name" value="NmrA-like_oxidored"/>
</dbReference>
<dbReference type="InterPro" id="IPR036291">
    <property type="entry name" value="NAD(P)-bd_dom_sf"/>
</dbReference>
<reference evidence="4 5" key="1">
    <citation type="submission" date="2024-04" db="EMBL/GenBank/DDBJ databases">
        <title>Phyllosticta paracitricarpa is synonymous to the EU quarantine fungus P. citricarpa based on phylogenomic analyses.</title>
        <authorList>
            <consortium name="Lawrence Berkeley National Laboratory"/>
            <person name="Van ingen-buijs V.A."/>
            <person name="Van westerhoven A.C."/>
            <person name="Haridas S."/>
            <person name="Skiadas P."/>
            <person name="Martin F."/>
            <person name="Groenewald J.Z."/>
            <person name="Crous P.W."/>
            <person name="Seidl M.F."/>
        </authorList>
    </citation>
    <scope>NUCLEOTIDE SEQUENCE [LARGE SCALE GENOMIC DNA]</scope>
    <source>
        <strain evidence="4 5">CPC 17464</strain>
    </source>
</reference>
<keyword evidence="5" id="KW-1185">Reference proteome</keyword>
<sequence length="320" mass="34544">MQTRSITLIFNPPTTMTKSILITGATGKQGGATLKALLQSNGDFQLIAVTRDANSASAQKLLGLSNNVKVVQGNLNNSTQLLLDAQKTAGQPIWGVFSVQVPLGPGQSVEIEEKQGKALVDAALAADVKHFVYTSVDRGVNGENDPTHIPHFISKFNIEKHLASKTNGSDMTWTVLQPVAFLDNFGPAGSPFASAFPTMWKVTCGGDTKLQFIAATDIGRMAAKALVEPEKYAGKKLGLAGDELTLNEARSIFKDTVGQDLPEAPDAMAQGILSQNDDMHKMYLWFKNIGYAVDISKVKQELGQVIDYKAWLQQESGYLM</sequence>
<dbReference type="Gene3D" id="3.90.25.10">
    <property type="entry name" value="UDP-galactose 4-epimerase, domain 1"/>
    <property type="match status" value="1"/>
</dbReference>
<name>A0ABR1LY95_9PEZI</name>
<keyword evidence="2" id="KW-0521">NADP</keyword>
<evidence type="ECO:0000313" key="5">
    <source>
        <dbReference type="Proteomes" id="UP001360953"/>
    </source>
</evidence>
<dbReference type="GeneID" id="92032676"/>
<dbReference type="Proteomes" id="UP001360953">
    <property type="component" value="Unassembled WGS sequence"/>
</dbReference>
<organism evidence="4 5">
    <name type="scientific">Phyllosticta citribraziliensis</name>
    <dbReference type="NCBI Taxonomy" id="989973"/>
    <lineage>
        <taxon>Eukaryota</taxon>
        <taxon>Fungi</taxon>
        <taxon>Dikarya</taxon>
        <taxon>Ascomycota</taxon>
        <taxon>Pezizomycotina</taxon>
        <taxon>Dothideomycetes</taxon>
        <taxon>Dothideomycetes incertae sedis</taxon>
        <taxon>Botryosphaeriales</taxon>
        <taxon>Phyllostictaceae</taxon>
        <taxon>Phyllosticta</taxon>
    </lineage>
</organism>
<comment type="similarity">
    <text evidence="1">Belongs to the NmrA-type oxidoreductase family.</text>
</comment>
<evidence type="ECO:0000256" key="2">
    <source>
        <dbReference type="ARBA" id="ARBA00022857"/>
    </source>
</evidence>
<dbReference type="Gene3D" id="3.40.50.720">
    <property type="entry name" value="NAD(P)-binding Rossmann-like Domain"/>
    <property type="match status" value="1"/>
</dbReference>
<proteinExistence type="inferred from homology"/>
<comment type="caution">
    <text evidence="4">The sequence shown here is derived from an EMBL/GenBank/DDBJ whole genome shotgun (WGS) entry which is preliminary data.</text>
</comment>
<evidence type="ECO:0000259" key="3">
    <source>
        <dbReference type="Pfam" id="PF05368"/>
    </source>
</evidence>
<evidence type="ECO:0000313" key="4">
    <source>
        <dbReference type="EMBL" id="KAK7539720.1"/>
    </source>
</evidence>
<gene>
    <name evidence="4" type="ORF">J3D65DRAFT_619587</name>
</gene>
<protein>
    <submittedName>
        <fullName evidence="4">NmrA-like family protein</fullName>
    </submittedName>
</protein>
<dbReference type="RefSeq" id="XP_066656991.1">
    <property type="nucleotide sequence ID" value="XM_066799770.1"/>
</dbReference>
<dbReference type="Pfam" id="PF05368">
    <property type="entry name" value="NmrA"/>
    <property type="match status" value="1"/>
</dbReference>
<accession>A0ABR1LY95</accession>
<dbReference type="PANTHER" id="PTHR42748">
    <property type="entry name" value="NITROGEN METABOLITE REPRESSION PROTEIN NMRA FAMILY MEMBER"/>
    <property type="match status" value="1"/>
</dbReference>
<dbReference type="SUPFAM" id="SSF51735">
    <property type="entry name" value="NAD(P)-binding Rossmann-fold domains"/>
    <property type="match status" value="1"/>
</dbReference>
<feature type="domain" description="NmrA-like" evidence="3">
    <location>
        <begin position="16"/>
        <end position="298"/>
    </location>
</feature>
<evidence type="ECO:0000256" key="1">
    <source>
        <dbReference type="ARBA" id="ARBA00006328"/>
    </source>
</evidence>
<dbReference type="InterPro" id="IPR008030">
    <property type="entry name" value="NmrA-like"/>
</dbReference>
<dbReference type="EMBL" id="JBBPEH010000004">
    <property type="protein sequence ID" value="KAK7539720.1"/>
    <property type="molecule type" value="Genomic_DNA"/>
</dbReference>